<proteinExistence type="predicted"/>
<evidence type="ECO:0000259" key="1">
    <source>
        <dbReference type="Pfam" id="PF07883"/>
    </source>
</evidence>
<dbReference type="Gene3D" id="2.60.120.10">
    <property type="entry name" value="Jelly Rolls"/>
    <property type="match status" value="1"/>
</dbReference>
<dbReference type="InterPro" id="IPR013096">
    <property type="entry name" value="Cupin_2"/>
</dbReference>
<organism evidence="2 3">
    <name type="scientific">Rhizobium paknamense</name>
    <dbReference type="NCBI Taxonomy" id="1206817"/>
    <lineage>
        <taxon>Bacteria</taxon>
        <taxon>Pseudomonadati</taxon>
        <taxon>Pseudomonadota</taxon>
        <taxon>Alphaproteobacteria</taxon>
        <taxon>Hyphomicrobiales</taxon>
        <taxon>Rhizobiaceae</taxon>
        <taxon>Rhizobium/Agrobacterium group</taxon>
        <taxon>Rhizobium</taxon>
    </lineage>
</organism>
<dbReference type="SUPFAM" id="SSF51182">
    <property type="entry name" value="RmlC-like cupins"/>
    <property type="match status" value="1"/>
</dbReference>
<dbReference type="EMBL" id="JAUSWH010000003">
    <property type="protein sequence ID" value="MDQ0455167.1"/>
    <property type="molecule type" value="Genomic_DNA"/>
</dbReference>
<sequence>MPGYSARPPATSTLLQEDAQVRIMRWDFEPGAATGHHVHGMDYVVVPLTDCHFLIEDAEGERRVFTPAGESYRRPAGIAHNVVNGGEAPMAFIEIEYKA</sequence>
<accession>A0ABU0IBU7</accession>
<feature type="domain" description="Cupin type-2" evidence="1">
    <location>
        <begin position="25"/>
        <end position="95"/>
    </location>
</feature>
<comment type="caution">
    <text evidence="2">The sequence shown here is derived from an EMBL/GenBank/DDBJ whole genome shotgun (WGS) entry which is preliminary data.</text>
</comment>
<dbReference type="Proteomes" id="UP001235269">
    <property type="component" value="Unassembled WGS sequence"/>
</dbReference>
<dbReference type="Pfam" id="PF07883">
    <property type="entry name" value="Cupin_2"/>
    <property type="match status" value="1"/>
</dbReference>
<gene>
    <name evidence="2" type="ORF">QO005_001497</name>
</gene>
<evidence type="ECO:0000313" key="3">
    <source>
        <dbReference type="Proteomes" id="UP001235269"/>
    </source>
</evidence>
<evidence type="ECO:0000313" key="2">
    <source>
        <dbReference type="EMBL" id="MDQ0455167.1"/>
    </source>
</evidence>
<protein>
    <submittedName>
        <fullName evidence="2">Quercetin dioxygenase-like cupin family protein</fullName>
    </submittedName>
</protein>
<reference evidence="2 3" key="1">
    <citation type="submission" date="2023-07" db="EMBL/GenBank/DDBJ databases">
        <title>Genomic Encyclopedia of Type Strains, Phase IV (KMG-IV): sequencing the most valuable type-strain genomes for metagenomic binning, comparative biology and taxonomic classification.</title>
        <authorList>
            <person name="Goeker M."/>
        </authorList>
    </citation>
    <scope>NUCLEOTIDE SEQUENCE [LARGE SCALE GENOMIC DNA]</scope>
    <source>
        <strain evidence="2 3">DSM 100301</strain>
    </source>
</reference>
<dbReference type="InterPro" id="IPR014710">
    <property type="entry name" value="RmlC-like_jellyroll"/>
</dbReference>
<dbReference type="InterPro" id="IPR011051">
    <property type="entry name" value="RmlC_Cupin_sf"/>
</dbReference>
<dbReference type="RefSeq" id="WP_307157352.1">
    <property type="nucleotide sequence ID" value="NZ_JAUSWH010000003.1"/>
</dbReference>
<name>A0ABU0IBU7_9HYPH</name>
<keyword evidence="3" id="KW-1185">Reference proteome</keyword>
<dbReference type="CDD" id="cd06982">
    <property type="entry name" value="cupin_BauB-like"/>
    <property type="match status" value="1"/>
</dbReference>